<dbReference type="Gene3D" id="3.40.630.30">
    <property type="match status" value="1"/>
</dbReference>
<protein>
    <submittedName>
        <fullName evidence="2">GNAT family N-acetyltransferase</fullName>
    </submittedName>
</protein>
<comment type="caution">
    <text evidence="2">The sequence shown here is derived from an EMBL/GenBank/DDBJ whole genome shotgun (WGS) entry which is preliminary data.</text>
</comment>
<feature type="domain" description="N-acetyltransferase" evidence="1">
    <location>
        <begin position="6"/>
        <end position="138"/>
    </location>
</feature>
<dbReference type="CDD" id="cd04301">
    <property type="entry name" value="NAT_SF"/>
    <property type="match status" value="1"/>
</dbReference>
<evidence type="ECO:0000259" key="1">
    <source>
        <dbReference type="PROSITE" id="PS51186"/>
    </source>
</evidence>
<proteinExistence type="predicted"/>
<evidence type="ECO:0000313" key="3">
    <source>
        <dbReference type="Proteomes" id="UP000613768"/>
    </source>
</evidence>
<evidence type="ECO:0000313" key="2">
    <source>
        <dbReference type="EMBL" id="MBD8525402.1"/>
    </source>
</evidence>
<sequence length="151" mass="16803">MASAAVHIDSDRDRLDRAMIHRFLSEQSYWAAGISRDLVDRSIDHALCFGAYVEAQQVGFARVVTDYATFGYLADVFVLPAFRGGGIARRLIAAAMAHPDVANLRRIMLATRDAHALYTSFGFQSVTDARPLMQIHRPEIYRKGRSGESIS</sequence>
<dbReference type="GO" id="GO:0016747">
    <property type="term" value="F:acyltransferase activity, transferring groups other than amino-acyl groups"/>
    <property type="evidence" value="ECO:0007669"/>
    <property type="project" value="InterPro"/>
</dbReference>
<dbReference type="InterPro" id="IPR000182">
    <property type="entry name" value="GNAT_dom"/>
</dbReference>
<dbReference type="PANTHER" id="PTHR43233">
    <property type="entry name" value="FAMILY N-ACETYLTRANSFERASE, PUTATIVE (AFU_ORTHOLOGUE AFUA_6G03350)-RELATED"/>
    <property type="match status" value="1"/>
</dbReference>
<keyword evidence="3" id="KW-1185">Reference proteome</keyword>
<dbReference type="SUPFAM" id="SSF55729">
    <property type="entry name" value="Acyl-CoA N-acyltransferases (Nat)"/>
    <property type="match status" value="1"/>
</dbReference>
<dbReference type="Proteomes" id="UP000613768">
    <property type="component" value="Unassembled WGS sequence"/>
</dbReference>
<dbReference type="InterPro" id="IPR053144">
    <property type="entry name" value="Acetyltransferase_Butenolide"/>
</dbReference>
<gene>
    <name evidence="2" type="ORF">IFO71_06570</name>
</gene>
<dbReference type="RefSeq" id="WP_192028755.1">
    <property type="nucleotide sequence ID" value="NZ_JACYTR010000009.1"/>
</dbReference>
<dbReference type="PANTHER" id="PTHR43233:SF1">
    <property type="entry name" value="FAMILY N-ACETYLTRANSFERASE, PUTATIVE (AFU_ORTHOLOGUE AFUA_6G03350)-RELATED"/>
    <property type="match status" value="1"/>
</dbReference>
<reference evidence="2 3" key="1">
    <citation type="submission" date="2020-09" db="EMBL/GenBank/DDBJ databases">
        <title>Pseudoxanthomonas sp. CAU 1598 isolated from sand of Yaerae Beach.</title>
        <authorList>
            <person name="Kim W."/>
        </authorList>
    </citation>
    <scope>NUCLEOTIDE SEQUENCE [LARGE SCALE GENOMIC DNA]</scope>
    <source>
        <strain evidence="2 3">CAU 1598</strain>
    </source>
</reference>
<organism evidence="2 3">
    <name type="scientific">Pseudomarimonas arenosa</name>
    <dbReference type="NCBI Taxonomy" id="2774145"/>
    <lineage>
        <taxon>Bacteria</taxon>
        <taxon>Pseudomonadati</taxon>
        <taxon>Pseudomonadota</taxon>
        <taxon>Gammaproteobacteria</taxon>
        <taxon>Lysobacterales</taxon>
        <taxon>Lysobacteraceae</taxon>
        <taxon>Pseudomarimonas</taxon>
    </lineage>
</organism>
<dbReference type="Pfam" id="PF13508">
    <property type="entry name" value="Acetyltransf_7"/>
    <property type="match status" value="1"/>
</dbReference>
<dbReference type="EMBL" id="JACYTR010000009">
    <property type="protein sequence ID" value="MBD8525402.1"/>
    <property type="molecule type" value="Genomic_DNA"/>
</dbReference>
<dbReference type="AlphaFoldDB" id="A0AAW3ZJQ3"/>
<dbReference type="InterPro" id="IPR016181">
    <property type="entry name" value="Acyl_CoA_acyltransferase"/>
</dbReference>
<name>A0AAW3ZJQ3_9GAMM</name>
<dbReference type="PROSITE" id="PS51186">
    <property type="entry name" value="GNAT"/>
    <property type="match status" value="1"/>
</dbReference>
<accession>A0AAW3ZJQ3</accession>